<evidence type="ECO:0000313" key="6">
    <source>
        <dbReference type="EMBL" id="EKX47576.1"/>
    </source>
</evidence>
<feature type="domain" description="Zn(2)-C6 fungal-type" evidence="5">
    <location>
        <begin position="89"/>
        <end position="116"/>
    </location>
</feature>
<dbReference type="Pfam" id="PF00172">
    <property type="entry name" value="Zn_clus"/>
    <property type="match status" value="2"/>
</dbReference>
<dbReference type="GO" id="GO:0008270">
    <property type="term" value="F:zinc ion binding"/>
    <property type="evidence" value="ECO:0007669"/>
    <property type="project" value="InterPro"/>
</dbReference>
<evidence type="ECO:0000313" key="7">
    <source>
        <dbReference type="EnsemblProtists" id="EKX47576"/>
    </source>
</evidence>
<organism evidence="6">
    <name type="scientific">Guillardia theta (strain CCMP2712)</name>
    <name type="common">Cryptophyte</name>
    <dbReference type="NCBI Taxonomy" id="905079"/>
    <lineage>
        <taxon>Eukaryota</taxon>
        <taxon>Cryptophyceae</taxon>
        <taxon>Pyrenomonadales</taxon>
        <taxon>Geminigeraceae</taxon>
        <taxon>Guillardia</taxon>
    </lineage>
</organism>
<evidence type="ECO:0000256" key="2">
    <source>
        <dbReference type="ARBA" id="ARBA00023125"/>
    </source>
</evidence>
<dbReference type="InterPro" id="IPR051127">
    <property type="entry name" value="Fungal_SecMet_Regulators"/>
</dbReference>
<dbReference type="RefSeq" id="XP_005834556.1">
    <property type="nucleotide sequence ID" value="XM_005834499.1"/>
</dbReference>
<evidence type="ECO:0000256" key="3">
    <source>
        <dbReference type="ARBA" id="ARBA00023163"/>
    </source>
</evidence>
<evidence type="ECO:0000259" key="5">
    <source>
        <dbReference type="PROSITE" id="PS50048"/>
    </source>
</evidence>
<evidence type="ECO:0000256" key="1">
    <source>
        <dbReference type="ARBA" id="ARBA00023015"/>
    </source>
</evidence>
<feature type="domain" description="Zn(2)-C6 fungal-type" evidence="5">
    <location>
        <begin position="33"/>
        <end position="64"/>
    </location>
</feature>
<dbReference type="EnsemblProtists" id="EKX47576">
    <property type="protein sequence ID" value="EKX47576"/>
    <property type="gene ID" value="GUITHDRAFT_106564"/>
</dbReference>
<dbReference type="HOGENOM" id="CLU_124171_0_0_1"/>
<reference evidence="6 8" key="1">
    <citation type="journal article" date="2012" name="Nature">
        <title>Algal genomes reveal evolutionary mosaicism and the fate of nucleomorphs.</title>
        <authorList>
            <consortium name="DOE Joint Genome Institute"/>
            <person name="Curtis B.A."/>
            <person name="Tanifuji G."/>
            <person name="Burki F."/>
            <person name="Gruber A."/>
            <person name="Irimia M."/>
            <person name="Maruyama S."/>
            <person name="Arias M.C."/>
            <person name="Ball S.G."/>
            <person name="Gile G.H."/>
            <person name="Hirakawa Y."/>
            <person name="Hopkins J.F."/>
            <person name="Kuo A."/>
            <person name="Rensing S.A."/>
            <person name="Schmutz J."/>
            <person name="Symeonidi A."/>
            <person name="Elias M."/>
            <person name="Eveleigh R.J."/>
            <person name="Herman E.K."/>
            <person name="Klute M.J."/>
            <person name="Nakayama T."/>
            <person name="Obornik M."/>
            <person name="Reyes-Prieto A."/>
            <person name="Armbrust E.V."/>
            <person name="Aves S.J."/>
            <person name="Beiko R.G."/>
            <person name="Coutinho P."/>
            <person name="Dacks J.B."/>
            <person name="Durnford D.G."/>
            <person name="Fast N.M."/>
            <person name="Green B.R."/>
            <person name="Grisdale C.J."/>
            <person name="Hempel F."/>
            <person name="Henrissat B."/>
            <person name="Hoppner M.P."/>
            <person name="Ishida K."/>
            <person name="Kim E."/>
            <person name="Koreny L."/>
            <person name="Kroth P.G."/>
            <person name="Liu Y."/>
            <person name="Malik S.B."/>
            <person name="Maier U.G."/>
            <person name="McRose D."/>
            <person name="Mock T."/>
            <person name="Neilson J.A."/>
            <person name="Onodera N.T."/>
            <person name="Poole A.M."/>
            <person name="Pritham E.J."/>
            <person name="Richards T.A."/>
            <person name="Rocap G."/>
            <person name="Roy S.W."/>
            <person name="Sarai C."/>
            <person name="Schaack S."/>
            <person name="Shirato S."/>
            <person name="Slamovits C.H."/>
            <person name="Spencer D.F."/>
            <person name="Suzuki S."/>
            <person name="Worden A.Z."/>
            <person name="Zauner S."/>
            <person name="Barry K."/>
            <person name="Bell C."/>
            <person name="Bharti A.K."/>
            <person name="Crow J.A."/>
            <person name="Grimwood J."/>
            <person name="Kramer R."/>
            <person name="Lindquist E."/>
            <person name="Lucas S."/>
            <person name="Salamov A."/>
            <person name="McFadden G.I."/>
            <person name="Lane C.E."/>
            <person name="Keeling P.J."/>
            <person name="Gray M.W."/>
            <person name="Grigoriev I.V."/>
            <person name="Archibald J.M."/>
        </authorList>
    </citation>
    <scope>NUCLEOTIDE SEQUENCE</scope>
    <source>
        <strain evidence="6 8">CCMP2712</strain>
    </source>
</reference>
<dbReference type="PROSITE" id="PS00463">
    <property type="entry name" value="ZN2_CY6_FUNGAL_1"/>
    <property type="match status" value="1"/>
</dbReference>
<dbReference type="GO" id="GO:0000981">
    <property type="term" value="F:DNA-binding transcription factor activity, RNA polymerase II-specific"/>
    <property type="evidence" value="ECO:0007669"/>
    <property type="project" value="InterPro"/>
</dbReference>
<dbReference type="PaxDb" id="55529-EKX47576"/>
<gene>
    <name evidence="6" type="ORF">GUITHDRAFT_106564</name>
</gene>
<dbReference type="InterPro" id="IPR036864">
    <property type="entry name" value="Zn2-C6_fun-type_DNA-bd_sf"/>
</dbReference>
<keyword evidence="2" id="KW-0238">DNA-binding</keyword>
<dbReference type="AlphaFoldDB" id="L1JGF1"/>
<dbReference type="GeneID" id="17304181"/>
<dbReference type="OrthoDB" id="2123952at2759"/>
<dbReference type="PANTHER" id="PTHR47424:SF3">
    <property type="entry name" value="REGULATORY PROTEIN GAL4"/>
    <property type="match status" value="1"/>
</dbReference>
<dbReference type="KEGG" id="gtt:GUITHDRAFT_106564"/>
<reference evidence="8" key="2">
    <citation type="submission" date="2012-11" db="EMBL/GenBank/DDBJ databases">
        <authorList>
            <person name="Kuo A."/>
            <person name="Curtis B.A."/>
            <person name="Tanifuji G."/>
            <person name="Burki F."/>
            <person name="Gruber A."/>
            <person name="Irimia M."/>
            <person name="Maruyama S."/>
            <person name="Arias M.C."/>
            <person name="Ball S.G."/>
            <person name="Gile G.H."/>
            <person name="Hirakawa Y."/>
            <person name="Hopkins J.F."/>
            <person name="Rensing S.A."/>
            <person name="Schmutz J."/>
            <person name="Symeonidi A."/>
            <person name="Elias M."/>
            <person name="Eveleigh R.J."/>
            <person name="Herman E.K."/>
            <person name="Klute M.J."/>
            <person name="Nakayama T."/>
            <person name="Obornik M."/>
            <person name="Reyes-Prieto A."/>
            <person name="Armbrust E.V."/>
            <person name="Aves S.J."/>
            <person name="Beiko R.G."/>
            <person name="Coutinho P."/>
            <person name="Dacks J.B."/>
            <person name="Durnford D.G."/>
            <person name="Fast N.M."/>
            <person name="Green B.R."/>
            <person name="Grisdale C."/>
            <person name="Hempe F."/>
            <person name="Henrissat B."/>
            <person name="Hoppner M.P."/>
            <person name="Ishida K.-I."/>
            <person name="Kim E."/>
            <person name="Koreny L."/>
            <person name="Kroth P.G."/>
            <person name="Liu Y."/>
            <person name="Malik S.-B."/>
            <person name="Maier U.G."/>
            <person name="McRose D."/>
            <person name="Mock T."/>
            <person name="Neilson J.A."/>
            <person name="Onodera N.T."/>
            <person name="Poole A.M."/>
            <person name="Pritham E.J."/>
            <person name="Richards T.A."/>
            <person name="Rocap G."/>
            <person name="Roy S.W."/>
            <person name="Sarai C."/>
            <person name="Schaack S."/>
            <person name="Shirato S."/>
            <person name="Slamovits C.H."/>
            <person name="Spencer D.F."/>
            <person name="Suzuki S."/>
            <person name="Worden A.Z."/>
            <person name="Zauner S."/>
            <person name="Barry K."/>
            <person name="Bell C."/>
            <person name="Bharti A.K."/>
            <person name="Crow J.A."/>
            <person name="Grimwood J."/>
            <person name="Kramer R."/>
            <person name="Lindquist E."/>
            <person name="Lucas S."/>
            <person name="Salamov A."/>
            <person name="McFadden G.I."/>
            <person name="Lane C.E."/>
            <person name="Keeling P.J."/>
            <person name="Gray M.W."/>
            <person name="Grigoriev I.V."/>
            <person name="Archibald J.M."/>
        </authorList>
    </citation>
    <scope>NUCLEOTIDE SEQUENCE</scope>
    <source>
        <strain evidence="8">CCMP2712</strain>
    </source>
</reference>
<keyword evidence="1" id="KW-0805">Transcription regulation</keyword>
<evidence type="ECO:0000256" key="4">
    <source>
        <dbReference type="ARBA" id="ARBA00023242"/>
    </source>
</evidence>
<dbReference type="CDD" id="cd00067">
    <property type="entry name" value="GAL4"/>
    <property type="match status" value="2"/>
</dbReference>
<dbReference type="PROSITE" id="PS50048">
    <property type="entry name" value="ZN2_CY6_FUNGAL_2"/>
    <property type="match status" value="2"/>
</dbReference>
<reference evidence="7" key="3">
    <citation type="submission" date="2015-06" db="UniProtKB">
        <authorList>
            <consortium name="EnsemblProtists"/>
        </authorList>
    </citation>
    <scope>IDENTIFICATION</scope>
</reference>
<dbReference type="Proteomes" id="UP000011087">
    <property type="component" value="Unassembled WGS sequence"/>
</dbReference>
<accession>L1JGF1</accession>
<dbReference type="SMART" id="SM00066">
    <property type="entry name" value="GAL4"/>
    <property type="match status" value="2"/>
</dbReference>
<keyword evidence="8" id="KW-1185">Reference proteome</keyword>
<dbReference type="PANTHER" id="PTHR47424">
    <property type="entry name" value="REGULATORY PROTEIN GAL4"/>
    <property type="match status" value="1"/>
</dbReference>
<dbReference type="Gene3D" id="4.10.240.10">
    <property type="entry name" value="Zn(2)-C6 fungal-type DNA-binding domain"/>
    <property type="match status" value="2"/>
</dbReference>
<dbReference type="GO" id="GO:0000435">
    <property type="term" value="P:positive regulation of transcription from RNA polymerase II promoter by galactose"/>
    <property type="evidence" value="ECO:0007669"/>
    <property type="project" value="TreeGrafter"/>
</dbReference>
<keyword evidence="3" id="KW-0804">Transcription</keyword>
<dbReference type="SUPFAM" id="SSF57701">
    <property type="entry name" value="Zn2/Cys6 DNA-binding domain"/>
    <property type="match status" value="3"/>
</dbReference>
<dbReference type="GO" id="GO:0000978">
    <property type="term" value="F:RNA polymerase II cis-regulatory region sequence-specific DNA binding"/>
    <property type="evidence" value="ECO:0007669"/>
    <property type="project" value="TreeGrafter"/>
</dbReference>
<name>L1JGF1_GUITC</name>
<sequence length="188" mass="20989">MNATSFAMAASESRPFAAAPSFPSKPPRLPFTACDQCRRCKTRCDDQAPCSRCIRSGRGAACSRLAEDDMLEIPQYLAEYRLSRRATKACLSCQLKKVRCGDSRPCARCYRMGLTCDDEPGLGQEALPLMLQRKREQVVQACERCRRSRLKCDSTYKMNEGKDVMFVARAGEVSELSFLQHTVLVGIA</sequence>
<dbReference type="InterPro" id="IPR001138">
    <property type="entry name" value="Zn2Cys6_DnaBD"/>
</dbReference>
<proteinExistence type="predicted"/>
<evidence type="ECO:0000313" key="8">
    <source>
        <dbReference type="Proteomes" id="UP000011087"/>
    </source>
</evidence>
<protein>
    <recommendedName>
        <fullName evidence="5">Zn(2)-C6 fungal-type domain-containing protein</fullName>
    </recommendedName>
</protein>
<dbReference type="EMBL" id="JH992989">
    <property type="protein sequence ID" value="EKX47576.1"/>
    <property type="molecule type" value="Genomic_DNA"/>
</dbReference>
<keyword evidence="4" id="KW-0539">Nucleus</keyword>
<dbReference type="GO" id="GO:0005634">
    <property type="term" value="C:nucleus"/>
    <property type="evidence" value="ECO:0007669"/>
    <property type="project" value="TreeGrafter"/>
</dbReference>